<proteinExistence type="predicted"/>
<organism evidence="3 4">
    <name type="scientific">Lophiotrema nucula</name>
    <dbReference type="NCBI Taxonomy" id="690887"/>
    <lineage>
        <taxon>Eukaryota</taxon>
        <taxon>Fungi</taxon>
        <taxon>Dikarya</taxon>
        <taxon>Ascomycota</taxon>
        <taxon>Pezizomycotina</taxon>
        <taxon>Dothideomycetes</taxon>
        <taxon>Pleosporomycetidae</taxon>
        <taxon>Pleosporales</taxon>
        <taxon>Lophiotremataceae</taxon>
        <taxon>Lophiotrema</taxon>
    </lineage>
</organism>
<dbReference type="OrthoDB" id="4085451at2759"/>
<dbReference type="AlphaFoldDB" id="A0A6A5YT17"/>
<dbReference type="Pfam" id="PF22943">
    <property type="entry name" value="HTH_68"/>
    <property type="match status" value="1"/>
</dbReference>
<feature type="region of interest" description="Disordered" evidence="1">
    <location>
        <begin position="1"/>
        <end position="122"/>
    </location>
</feature>
<name>A0A6A5YT17_9PLEO</name>
<evidence type="ECO:0000259" key="2">
    <source>
        <dbReference type="Pfam" id="PF22943"/>
    </source>
</evidence>
<protein>
    <recommendedName>
        <fullName evidence="2">Helix-turn-helix domain-containing protein</fullName>
    </recommendedName>
</protein>
<evidence type="ECO:0000313" key="4">
    <source>
        <dbReference type="Proteomes" id="UP000799770"/>
    </source>
</evidence>
<dbReference type="Proteomes" id="UP000799770">
    <property type="component" value="Unassembled WGS sequence"/>
</dbReference>
<evidence type="ECO:0000313" key="3">
    <source>
        <dbReference type="EMBL" id="KAF2109291.1"/>
    </source>
</evidence>
<dbReference type="EMBL" id="ML977343">
    <property type="protein sequence ID" value="KAF2109291.1"/>
    <property type="molecule type" value="Genomic_DNA"/>
</dbReference>
<sequence length="199" mass="21144">MGSSTSKASRAAGNAVRKYPTRSPNVTSRPPPSAQPSPAATVGPTTHPVPQASGTKTEAIDLDGRDPALASRLSTIGAVQPNPHYSATSTSSYDPQRNPSATDPSEDYSSPPINAFPDPRENPALRALRARQRIQEEADEEVTMMGRRGFEGRKYVDVGLVSLALTRRRKGEPDARIEESLGIKKGRLAALGSGIVDSI</sequence>
<accession>A0A6A5YT17</accession>
<feature type="domain" description="Helix-turn-helix" evidence="2">
    <location>
        <begin position="155"/>
        <end position="196"/>
    </location>
</feature>
<evidence type="ECO:0000256" key="1">
    <source>
        <dbReference type="SAM" id="MobiDB-lite"/>
    </source>
</evidence>
<dbReference type="InterPro" id="IPR054448">
    <property type="entry name" value="HTH_put_ascomycetes"/>
</dbReference>
<feature type="compositionally biased region" description="Polar residues" evidence="1">
    <location>
        <begin position="83"/>
        <end position="112"/>
    </location>
</feature>
<keyword evidence="4" id="KW-1185">Reference proteome</keyword>
<reference evidence="3" key="1">
    <citation type="journal article" date="2020" name="Stud. Mycol.">
        <title>101 Dothideomycetes genomes: a test case for predicting lifestyles and emergence of pathogens.</title>
        <authorList>
            <person name="Haridas S."/>
            <person name="Albert R."/>
            <person name="Binder M."/>
            <person name="Bloem J."/>
            <person name="Labutti K."/>
            <person name="Salamov A."/>
            <person name="Andreopoulos B."/>
            <person name="Baker S."/>
            <person name="Barry K."/>
            <person name="Bills G."/>
            <person name="Bluhm B."/>
            <person name="Cannon C."/>
            <person name="Castanera R."/>
            <person name="Culley D."/>
            <person name="Daum C."/>
            <person name="Ezra D."/>
            <person name="Gonzalez J."/>
            <person name="Henrissat B."/>
            <person name="Kuo A."/>
            <person name="Liang C."/>
            <person name="Lipzen A."/>
            <person name="Lutzoni F."/>
            <person name="Magnuson J."/>
            <person name="Mondo S."/>
            <person name="Nolan M."/>
            <person name="Ohm R."/>
            <person name="Pangilinan J."/>
            <person name="Park H.-J."/>
            <person name="Ramirez L."/>
            <person name="Alfaro M."/>
            <person name="Sun H."/>
            <person name="Tritt A."/>
            <person name="Yoshinaga Y."/>
            <person name="Zwiers L.-H."/>
            <person name="Turgeon B."/>
            <person name="Goodwin S."/>
            <person name="Spatafora J."/>
            <person name="Crous P."/>
            <person name="Grigoriev I."/>
        </authorList>
    </citation>
    <scope>NUCLEOTIDE SEQUENCE</scope>
    <source>
        <strain evidence="3">CBS 627.86</strain>
    </source>
</reference>
<gene>
    <name evidence="3" type="ORF">BDV96DRAFT_244517</name>
</gene>